<dbReference type="SUPFAM" id="SSF47729">
    <property type="entry name" value="IHF-like DNA-binding proteins"/>
    <property type="match status" value="1"/>
</dbReference>
<gene>
    <name evidence="1" type="ORF">CARN5_1278</name>
</gene>
<evidence type="ECO:0000313" key="1">
    <source>
        <dbReference type="EMBL" id="CBI05248.1"/>
    </source>
</evidence>
<dbReference type="AlphaFoldDB" id="E6QDH2"/>
<dbReference type="Pfam" id="PF00216">
    <property type="entry name" value="Bac_DNA_binding"/>
    <property type="match status" value="1"/>
</dbReference>
<name>E6QDH2_9ZZZZ</name>
<proteinExistence type="predicted"/>
<sequence length="131" mass="14146">MLCALLILAPLPGAARAAVDAPNRRKVSNMTVTKAGLANHLYDSRGLSKRGLHPAWDALELVDRFFVTMRQTLARGESVLLSGFGRFTLREKRSRCTVLPSWTQLSDGRICPGCSAPGGDLLGRPGSAQTR</sequence>
<dbReference type="GO" id="GO:0003677">
    <property type="term" value="F:DNA binding"/>
    <property type="evidence" value="ECO:0007669"/>
    <property type="project" value="InterPro"/>
</dbReference>
<organism evidence="1">
    <name type="scientific">mine drainage metagenome</name>
    <dbReference type="NCBI Taxonomy" id="410659"/>
    <lineage>
        <taxon>unclassified sequences</taxon>
        <taxon>metagenomes</taxon>
        <taxon>ecological metagenomes</taxon>
    </lineage>
</organism>
<dbReference type="InterPro" id="IPR000119">
    <property type="entry name" value="Hist_DNA-bd"/>
</dbReference>
<dbReference type="EMBL" id="CABP01000105">
    <property type="protein sequence ID" value="CBI05248.1"/>
    <property type="molecule type" value="Genomic_DNA"/>
</dbReference>
<reference evidence="1" key="1">
    <citation type="submission" date="2009-10" db="EMBL/GenBank/DDBJ databases">
        <title>Diversity of trophic interactions inside an arsenic-rich microbial ecosystem.</title>
        <authorList>
            <person name="Bertin P.N."/>
            <person name="Heinrich-Salmeron A."/>
            <person name="Pelletier E."/>
            <person name="Goulhen-Chollet F."/>
            <person name="Arsene-Ploetze F."/>
            <person name="Gallien S."/>
            <person name="Calteau A."/>
            <person name="Vallenet D."/>
            <person name="Casiot C."/>
            <person name="Chane-Woon-Ming B."/>
            <person name="Giloteaux L."/>
            <person name="Barakat M."/>
            <person name="Bonnefoy V."/>
            <person name="Bruneel O."/>
            <person name="Chandler M."/>
            <person name="Cleiss J."/>
            <person name="Duran R."/>
            <person name="Elbaz-Poulichet F."/>
            <person name="Fonknechten N."/>
            <person name="Lauga B."/>
            <person name="Mornico D."/>
            <person name="Ortet P."/>
            <person name="Schaeffer C."/>
            <person name="Siguier P."/>
            <person name="Alexander Thil Smith A."/>
            <person name="Van Dorsselaer A."/>
            <person name="Weissenbach J."/>
            <person name="Medigue C."/>
            <person name="Le Paslier D."/>
        </authorList>
    </citation>
    <scope>NUCLEOTIDE SEQUENCE</scope>
</reference>
<accession>E6QDH2</accession>
<dbReference type="Gene3D" id="4.10.520.10">
    <property type="entry name" value="IHF-like DNA-binding proteins"/>
    <property type="match status" value="1"/>
</dbReference>
<comment type="caution">
    <text evidence="1">The sequence shown here is derived from an EMBL/GenBank/DDBJ whole genome shotgun (WGS) entry which is preliminary data.</text>
</comment>
<dbReference type="InterPro" id="IPR010992">
    <property type="entry name" value="IHF-like_DNA-bd_dom_sf"/>
</dbReference>
<protein>
    <submittedName>
        <fullName evidence="1">Uncharacterized protein</fullName>
    </submittedName>
</protein>
<dbReference type="GO" id="GO:0030527">
    <property type="term" value="F:structural constituent of chromatin"/>
    <property type="evidence" value="ECO:0007669"/>
    <property type="project" value="InterPro"/>
</dbReference>